<dbReference type="SUPFAM" id="SSF51045">
    <property type="entry name" value="WW domain"/>
    <property type="match status" value="1"/>
</dbReference>
<evidence type="ECO:0000256" key="1">
    <source>
        <dbReference type="SAM" id="Coils"/>
    </source>
</evidence>
<dbReference type="PANTHER" id="PTHR47522">
    <property type="entry name" value="SALVADOR FAMILY WW DOMAIN-CONTAINING PROTEIN 1"/>
    <property type="match status" value="1"/>
</dbReference>
<dbReference type="PROSITE" id="PS50304">
    <property type="entry name" value="TUDOR"/>
    <property type="match status" value="1"/>
</dbReference>
<keyword evidence="5" id="KW-1185">Reference proteome</keyword>
<organism evidence="4 5">
    <name type="scientific">Monosiga brevicollis</name>
    <name type="common">Choanoflagellate</name>
    <dbReference type="NCBI Taxonomy" id="81824"/>
    <lineage>
        <taxon>Eukaryota</taxon>
        <taxon>Choanoflagellata</taxon>
        <taxon>Craspedida</taxon>
        <taxon>Salpingoecidae</taxon>
        <taxon>Monosiga</taxon>
    </lineage>
</organism>
<dbReference type="EMBL" id="CH991543">
    <property type="protein sequence ID" value="EDQ92330.1"/>
    <property type="molecule type" value="Genomic_DNA"/>
</dbReference>
<dbReference type="GO" id="GO:0008285">
    <property type="term" value="P:negative regulation of cell population proliferation"/>
    <property type="evidence" value="ECO:0000318"/>
    <property type="project" value="GO_Central"/>
</dbReference>
<dbReference type="GeneID" id="5887559"/>
<dbReference type="PROSITE" id="PS50020">
    <property type="entry name" value="WW_DOMAIN_2"/>
    <property type="match status" value="1"/>
</dbReference>
<dbReference type="GO" id="GO:0005829">
    <property type="term" value="C:cytosol"/>
    <property type="evidence" value="ECO:0000318"/>
    <property type="project" value="GO_Central"/>
</dbReference>
<protein>
    <recommendedName>
        <fullName evidence="6">WW domain-containing protein</fullName>
    </recommendedName>
</protein>
<dbReference type="InParanoid" id="A9UNZ5"/>
<dbReference type="Proteomes" id="UP000001357">
    <property type="component" value="Unassembled WGS sequence"/>
</dbReference>
<dbReference type="PROSITE" id="PS01159">
    <property type="entry name" value="WW_DOMAIN_1"/>
    <property type="match status" value="1"/>
</dbReference>
<dbReference type="RefSeq" id="XP_001742092.1">
    <property type="nucleotide sequence ID" value="XM_001742040.1"/>
</dbReference>
<dbReference type="InterPro" id="IPR002999">
    <property type="entry name" value="Tudor"/>
</dbReference>
<dbReference type="FunCoup" id="A9UNZ5">
    <property type="interactions" value="296"/>
</dbReference>
<evidence type="ECO:0000259" key="2">
    <source>
        <dbReference type="PROSITE" id="PS50020"/>
    </source>
</evidence>
<reference evidence="4 5" key="1">
    <citation type="journal article" date="2008" name="Nature">
        <title>The genome of the choanoflagellate Monosiga brevicollis and the origin of metazoans.</title>
        <authorList>
            <consortium name="JGI Sequencing"/>
            <person name="King N."/>
            <person name="Westbrook M.J."/>
            <person name="Young S.L."/>
            <person name="Kuo A."/>
            <person name="Abedin M."/>
            <person name="Chapman J."/>
            <person name="Fairclough S."/>
            <person name="Hellsten U."/>
            <person name="Isogai Y."/>
            <person name="Letunic I."/>
            <person name="Marr M."/>
            <person name="Pincus D."/>
            <person name="Putnam N."/>
            <person name="Rokas A."/>
            <person name="Wright K.J."/>
            <person name="Zuzow R."/>
            <person name="Dirks W."/>
            <person name="Good M."/>
            <person name="Goodstein D."/>
            <person name="Lemons D."/>
            <person name="Li W."/>
            <person name="Lyons J.B."/>
            <person name="Morris A."/>
            <person name="Nichols S."/>
            <person name="Richter D.J."/>
            <person name="Salamov A."/>
            <person name="Bork P."/>
            <person name="Lim W.A."/>
            <person name="Manning G."/>
            <person name="Miller W.T."/>
            <person name="McGinnis W."/>
            <person name="Shapiro H."/>
            <person name="Tjian R."/>
            <person name="Grigoriev I.V."/>
            <person name="Rokhsar D."/>
        </authorList>
    </citation>
    <scope>NUCLEOTIDE SEQUENCE [LARGE SCALE GENOMIC DNA]</scope>
    <source>
        <strain evidence="5">MX1 / ATCC 50154</strain>
    </source>
</reference>
<dbReference type="KEGG" id="mbr:MONBRDRAFT_30751"/>
<dbReference type="FunFam" id="2.20.70.10:FF:000034">
    <property type="entry name" value="syntaxin-binding protein 4 isoform X1"/>
    <property type="match status" value="1"/>
</dbReference>
<dbReference type="CDD" id="cd00201">
    <property type="entry name" value="WW"/>
    <property type="match status" value="1"/>
</dbReference>
<dbReference type="InterPro" id="IPR030030">
    <property type="entry name" value="Sav"/>
</dbReference>
<proteinExistence type="predicted"/>
<dbReference type="GO" id="GO:0035329">
    <property type="term" value="P:hippo signaling"/>
    <property type="evidence" value="ECO:0000318"/>
    <property type="project" value="GO_Central"/>
</dbReference>
<dbReference type="STRING" id="81824.A9UNZ5"/>
<feature type="domain" description="WW" evidence="2">
    <location>
        <begin position="492"/>
        <end position="525"/>
    </location>
</feature>
<dbReference type="GO" id="GO:0060090">
    <property type="term" value="F:molecular adaptor activity"/>
    <property type="evidence" value="ECO:0007669"/>
    <property type="project" value="InterPro"/>
</dbReference>
<sequence>MGPDSPLAAGNVGEGDVLLSLNGCSLVDVSNAEAARLQQALVGSGQVHQRLVTLDTQGASPGISFVADAARHVRILSVVPGSVAATAGVQAGSQRSRSLHRTGSYSSLGSNFTEDPIANINDLLQAVEASHHRLTAAQRATIRQLCEPDSAGLVTRHRFQRAYDMVMHGPSSISGQQSRASFVSDVDMDGSFAPTRQTDAGSSIIDPTHINLSGLDDETPRLQSQLLAARETIERLQKENANLKNREKYERSAATQSRQIERDYDEIVALLEAEIAHLRAQLRAGPDEKDTQLMHLRQRVLVLGVQLNKAVHGRQASEAALEKLRDFANRTLRRMIFIGNYGPRFADKSLALRSDGTLQYRPSDGPLPPTAPWAVGDVCRAPHLYTGMMTPAVIESIHVPVHASRTEVQVRFLQYEDVPELEVVSMDALEPLSEEDFVVAAARHGRLAQAVTKMETTKANTTLNSSFTKTEREIESDCRRTLETVGALLEDTVLPFGWESAYTADGLKYYIDHTTQTTSWKHPTSQTDRAINAVAFNDRERAIEADYIRRHEARIREMKQKEKSAIASEREEILALAKQAKSQHVKELLQDLADHIPN</sequence>
<evidence type="ECO:0008006" key="6">
    <source>
        <dbReference type="Google" id="ProtNLM"/>
    </source>
</evidence>
<evidence type="ECO:0000313" key="5">
    <source>
        <dbReference type="Proteomes" id="UP000001357"/>
    </source>
</evidence>
<dbReference type="InterPro" id="IPR001202">
    <property type="entry name" value="WW_dom"/>
</dbReference>
<dbReference type="SMART" id="SM00456">
    <property type="entry name" value="WW"/>
    <property type="match status" value="1"/>
</dbReference>
<dbReference type="Pfam" id="PF00397">
    <property type="entry name" value="WW"/>
    <property type="match status" value="1"/>
</dbReference>
<dbReference type="InterPro" id="IPR036020">
    <property type="entry name" value="WW_dom_sf"/>
</dbReference>
<dbReference type="Gene3D" id="2.20.70.10">
    <property type="match status" value="1"/>
</dbReference>
<dbReference type="AlphaFoldDB" id="A9UNZ5"/>
<name>A9UNZ5_MONBE</name>
<dbReference type="GO" id="GO:0043065">
    <property type="term" value="P:positive regulation of apoptotic process"/>
    <property type="evidence" value="ECO:0000318"/>
    <property type="project" value="GO_Central"/>
</dbReference>
<dbReference type="PANTHER" id="PTHR47522:SF2">
    <property type="entry name" value="PROTEIN SALVADOR HOMOLOG 1"/>
    <property type="match status" value="1"/>
</dbReference>
<evidence type="ECO:0000313" key="4">
    <source>
        <dbReference type="EMBL" id="EDQ92330.1"/>
    </source>
</evidence>
<keyword evidence="1" id="KW-0175">Coiled coil</keyword>
<dbReference type="GO" id="GO:0006915">
    <property type="term" value="P:apoptotic process"/>
    <property type="evidence" value="ECO:0007669"/>
    <property type="project" value="InterPro"/>
</dbReference>
<feature type="domain" description="Tudor" evidence="3">
    <location>
        <begin position="372"/>
        <end position="436"/>
    </location>
</feature>
<evidence type="ECO:0000259" key="3">
    <source>
        <dbReference type="PROSITE" id="PS50304"/>
    </source>
</evidence>
<feature type="coiled-coil region" evidence="1">
    <location>
        <begin position="219"/>
        <end position="253"/>
    </location>
</feature>
<accession>A9UNZ5</accession>
<gene>
    <name evidence="4" type="ORF">MONBRDRAFT_30751</name>
</gene>